<reference evidence="6" key="1">
    <citation type="submission" date="2020-02" db="EMBL/GenBank/DDBJ databases">
        <authorList>
            <person name="Meier V. D."/>
        </authorList>
    </citation>
    <scope>NUCLEOTIDE SEQUENCE</scope>
    <source>
        <strain evidence="6">AVDCRST_MAG72</strain>
    </source>
</reference>
<evidence type="ECO:0000256" key="3">
    <source>
        <dbReference type="ARBA" id="ARBA00022723"/>
    </source>
</evidence>
<proteinExistence type="inferred from homology"/>
<dbReference type="GO" id="GO:0051604">
    <property type="term" value="P:protein maturation"/>
    <property type="evidence" value="ECO:0007669"/>
    <property type="project" value="InterPro"/>
</dbReference>
<organism evidence="6">
    <name type="scientific">uncultured Nocardioidaceae bacterium</name>
    <dbReference type="NCBI Taxonomy" id="253824"/>
    <lineage>
        <taxon>Bacteria</taxon>
        <taxon>Bacillati</taxon>
        <taxon>Actinomycetota</taxon>
        <taxon>Actinomycetes</taxon>
        <taxon>Propionibacteriales</taxon>
        <taxon>Nocardioidaceae</taxon>
        <taxon>environmental samples</taxon>
    </lineage>
</organism>
<dbReference type="GO" id="GO:0008270">
    <property type="term" value="F:zinc ion binding"/>
    <property type="evidence" value="ECO:0007669"/>
    <property type="project" value="UniProtKB-UniRule"/>
</dbReference>
<keyword evidence="4 5" id="KW-0862">Zinc</keyword>
<keyword evidence="2 5" id="KW-0533">Nickel</keyword>
<dbReference type="AlphaFoldDB" id="A0A6J4LIV5"/>
<accession>A0A6J4LIV5</accession>
<feature type="binding site" evidence="5">
    <location>
        <position position="73"/>
    </location>
    <ligand>
        <name>Zn(2+)</name>
        <dbReference type="ChEBI" id="CHEBI:29105"/>
    </ligand>
</feature>
<dbReference type="Gene3D" id="3.30.2320.80">
    <property type="match status" value="1"/>
</dbReference>
<dbReference type="PANTHER" id="PTHR34535">
    <property type="entry name" value="HYDROGENASE MATURATION FACTOR HYPA"/>
    <property type="match status" value="1"/>
</dbReference>
<feature type="binding site" evidence="5">
    <location>
        <position position="88"/>
    </location>
    <ligand>
        <name>Zn(2+)</name>
        <dbReference type="ChEBI" id="CHEBI:29105"/>
    </ligand>
</feature>
<evidence type="ECO:0000313" key="6">
    <source>
        <dbReference type="EMBL" id="CAA9334170.1"/>
    </source>
</evidence>
<feature type="binding site" evidence="5">
    <location>
        <position position="86"/>
    </location>
    <ligand>
        <name>Zn(2+)</name>
        <dbReference type="ChEBI" id="CHEBI:29105"/>
    </ligand>
</feature>
<evidence type="ECO:0000256" key="4">
    <source>
        <dbReference type="ARBA" id="ARBA00022833"/>
    </source>
</evidence>
<feature type="binding site" evidence="5">
    <location>
        <position position="2"/>
    </location>
    <ligand>
        <name>Ni(2+)</name>
        <dbReference type="ChEBI" id="CHEBI:49786"/>
    </ligand>
</feature>
<comment type="similarity">
    <text evidence="1 5">Belongs to the HypA/HybF family.</text>
</comment>
<evidence type="ECO:0000256" key="5">
    <source>
        <dbReference type="HAMAP-Rule" id="MF_00213"/>
    </source>
</evidence>
<gene>
    <name evidence="5" type="primary">hypA</name>
    <name evidence="6" type="ORF">AVDCRST_MAG72-424</name>
</gene>
<dbReference type="InterPro" id="IPR000688">
    <property type="entry name" value="HypA/HybF"/>
</dbReference>
<sequence length="109" mass="11616">MHELSIAESVVEAVRERTAGRPVHKVRLTVGRLSGVVPEALTFCFDLAAAGTSLEGAVLEIDAPHGRAHCRGCRRDFTMDDLILLCDCGSADVEVVAGRELQVTSVEVG</sequence>
<dbReference type="PANTHER" id="PTHR34535:SF3">
    <property type="entry name" value="HYDROGENASE MATURATION FACTOR HYPA"/>
    <property type="match status" value="1"/>
</dbReference>
<dbReference type="HAMAP" id="MF_00213">
    <property type="entry name" value="HypA_HybF"/>
    <property type="match status" value="1"/>
</dbReference>
<name>A0A6J4LIV5_9ACTN</name>
<protein>
    <recommendedName>
        <fullName evidence="5">Hydrogenase maturation factor HypA</fullName>
    </recommendedName>
</protein>
<dbReference type="Pfam" id="PF01155">
    <property type="entry name" value="HypA"/>
    <property type="match status" value="1"/>
</dbReference>
<dbReference type="GO" id="GO:0016151">
    <property type="term" value="F:nickel cation binding"/>
    <property type="evidence" value="ECO:0007669"/>
    <property type="project" value="UniProtKB-UniRule"/>
</dbReference>
<evidence type="ECO:0000256" key="2">
    <source>
        <dbReference type="ARBA" id="ARBA00022596"/>
    </source>
</evidence>
<dbReference type="PIRSF" id="PIRSF004761">
    <property type="entry name" value="Hydrgn_mat_HypA"/>
    <property type="match status" value="1"/>
</dbReference>
<comment type="function">
    <text evidence="5">Involved in the maturation of [NiFe] hydrogenases. Required for nickel insertion into the metal center of the hydrogenase.</text>
</comment>
<feature type="binding site" evidence="5">
    <location>
        <position position="70"/>
    </location>
    <ligand>
        <name>Zn(2+)</name>
        <dbReference type="ChEBI" id="CHEBI:29105"/>
    </ligand>
</feature>
<evidence type="ECO:0000256" key="1">
    <source>
        <dbReference type="ARBA" id="ARBA00010748"/>
    </source>
</evidence>
<keyword evidence="3 5" id="KW-0479">Metal-binding</keyword>
<dbReference type="PROSITE" id="PS01249">
    <property type="entry name" value="HYPA"/>
    <property type="match status" value="1"/>
</dbReference>
<dbReference type="EMBL" id="CADCUJ010000019">
    <property type="protein sequence ID" value="CAA9334170.1"/>
    <property type="molecule type" value="Genomic_DNA"/>
</dbReference>
<dbReference type="InterPro" id="IPR020538">
    <property type="entry name" value="Hydgase_Ni_incorp_HypA/HybF_CS"/>
</dbReference>